<evidence type="ECO:0000256" key="1">
    <source>
        <dbReference type="ARBA" id="ARBA00018719"/>
    </source>
</evidence>
<dbReference type="InterPro" id="IPR023753">
    <property type="entry name" value="FAD/NAD-binding_dom"/>
</dbReference>
<dbReference type="PRINTS" id="PR00469">
    <property type="entry name" value="PNDRDTASEII"/>
</dbReference>
<accession>A0ABV0B8T9</accession>
<dbReference type="InterPro" id="IPR014710">
    <property type="entry name" value="RmlC-like_jellyroll"/>
</dbReference>
<keyword evidence="2" id="KW-0285">Flavoprotein</keyword>
<gene>
    <name evidence="5" type="ORF">TPR58_12450</name>
</gene>
<name>A0ABV0B8T9_9SPHN</name>
<dbReference type="CDD" id="cd00038">
    <property type="entry name" value="CAP_ED"/>
    <property type="match status" value="1"/>
</dbReference>
<dbReference type="RefSeq" id="WP_346246994.1">
    <property type="nucleotide sequence ID" value="NZ_JBDIZK010000007.1"/>
</dbReference>
<protein>
    <recommendedName>
        <fullName evidence="1">Thioredoxin reductase</fullName>
    </recommendedName>
</protein>
<dbReference type="InterPro" id="IPR036188">
    <property type="entry name" value="FAD/NAD-bd_sf"/>
</dbReference>
<dbReference type="Gene3D" id="2.60.120.10">
    <property type="entry name" value="Jelly Rolls"/>
    <property type="match status" value="1"/>
</dbReference>
<dbReference type="InterPro" id="IPR050097">
    <property type="entry name" value="Ferredoxin-NADP_redctase_2"/>
</dbReference>
<dbReference type="PROSITE" id="PS50042">
    <property type="entry name" value="CNMP_BINDING_3"/>
    <property type="match status" value="1"/>
</dbReference>
<dbReference type="Pfam" id="PF07992">
    <property type="entry name" value="Pyr_redox_2"/>
    <property type="match status" value="1"/>
</dbReference>
<keyword evidence="3" id="KW-0560">Oxidoreductase</keyword>
<dbReference type="SMART" id="SM00100">
    <property type="entry name" value="cNMP"/>
    <property type="match status" value="1"/>
</dbReference>
<dbReference type="Pfam" id="PF00027">
    <property type="entry name" value="cNMP_binding"/>
    <property type="match status" value="1"/>
</dbReference>
<dbReference type="SUPFAM" id="SSF51206">
    <property type="entry name" value="cAMP-binding domain-like"/>
    <property type="match status" value="1"/>
</dbReference>
<organism evidence="5 6">
    <name type="scientific">Sphingomonas rustica</name>
    <dbReference type="NCBI Taxonomy" id="3103142"/>
    <lineage>
        <taxon>Bacteria</taxon>
        <taxon>Pseudomonadati</taxon>
        <taxon>Pseudomonadota</taxon>
        <taxon>Alphaproteobacteria</taxon>
        <taxon>Sphingomonadales</taxon>
        <taxon>Sphingomonadaceae</taxon>
        <taxon>Sphingomonas</taxon>
    </lineage>
</organism>
<dbReference type="InterPro" id="IPR000595">
    <property type="entry name" value="cNMP-bd_dom"/>
</dbReference>
<dbReference type="SUPFAM" id="SSF51905">
    <property type="entry name" value="FAD/NAD(P)-binding domain"/>
    <property type="match status" value="1"/>
</dbReference>
<dbReference type="EMBL" id="JBDIZK010000007">
    <property type="protein sequence ID" value="MEN3747978.1"/>
    <property type="molecule type" value="Genomic_DNA"/>
</dbReference>
<evidence type="ECO:0000256" key="3">
    <source>
        <dbReference type="ARBA" id="ARBA00023002"/>
    </source>
</evidence>
<keyword evidence="6" id="KW-1185">Reference proteome</keyword>
<sequence>MTDTRSPAAAPGLDPSDPYLRVAQTFPVLSDEMSARVAAFGTAEDLPDGAMLFERGQRSVDFFLCLAGGIEILDEDDCGQFHVVHTHVPGQFTGELDLFNDRKILVTGRALPGSRVARIRRDDFRRMIAAEPDIGEIIMRAFILRRVGLMLHGQGGVTLVGPGHSASSVRIETFLTRNGYPHRRIDTESDVDARGFLDCFELTDADLPVVVAQGHPLRNPSNAELADALGLSVAIDEAQLHDLLVVGAGPAGLAAAVYGASEGLDTVVIEAIAPGGQAGTSSKIENYLGFPTGISGQALAGRAQVQAQKFGAQLLVSRGAAALDCQSDAFRVALDDGRSVRARSIVVATGARYRKLDLPDYDRLEGNGIYYAATAMEAGLCAGTDVVVVGGGNSAGQAAMFLSRHVRHVHILVRGEGLAATMSRYLIERIEASDRITLHPYCQVTEVAGGKHLERLRWRERSGKEQELAVGGLFVMIGAEPNTDWLGDCVELDAQGFVVTGNGASPFCSSRPGIFAVGDVRSGSIKRVASGVGEGSVVVSTIHRYLEMRQREAEGLPA</sequence>
<evidence type="ECO:0000256" key="2">
    <source>
        <dbReference type="ARBA" id="ARBA00022630"/>
    </source>
</evidence>
<dbReference type="PANTHER" id="PTHR48105">
    <property type="entry name" value="THIOREDOXIN REDUCTASE 1-RELATED-RELATED"/>
    <property type="match status" value="1"/>
</dbReference>
<evidence type="ECO:0000313" key="5">
    <source>
        <dbReference type="EMBL" id="MEN3747978.1"/>
    </source>
</evidence>
<dbReference type="InterPro" id="IPR018490">
    <property type="entry name" value="cNMP-bd_dom_sf"/>
</dbReference>
<evidence type="ECO:0000259" key="4">
    <source>
        <dbReference type="PROSITE" id="PS50042"/>
    </source>
</evidence>
<feature type="domain" description="Cyclic nucleotide-binding" evidence="4">
    <location>
        <begin position="25"/>
        <end position="145"/>
    </location>
</feature>
<comment type="caution">
    <text evidence="5">The sequence shown here is derived from an EMBL/GenBank/DDBJ whole genome shotgun (WGS) entry which is preliminary data.</text>
</comment>
<proteinExistence type="predicted"/>
<dbReference type="Gene3D" id="3.50.50.60">
    <property type="entry name" value="FAD/NAD(P)-binding domain"/>
    <property type="match status" value="2"/>
</dbReference>
<reference evidence="5 6" key="1">
    <citation type="submission" date="2024-05" db="EMBL/GenBank/DDBJ databases">
        <title>Sphingomonas sp. HF-S3 16S ribosomal RNA gene Genome sequencing and assembly.</title>
        <authorList>
            <person name="Lee H."/>
        </authorList>
    </citation>
    <scope>NUCLEOTIDE SEQUENCE [LARGE SCALE GENOMIC DNA]</scope>
    <source>
        <strain evidence="5 6">HF-S3</strain>
    </source>
</reference>
<evidence type="ECO:0000313" key="6">
    <source>
        <dbReference type="Proteomes" id="UP001427805"/>
    </source>
</evidence>
<dbReference type="Proteomes" id="UP001427805">
    <property type="component" value="Unassembled WGS sequence"/>
</dbReference>
<dbReference type="PRINTS" id="PR00368">
    <property type="entry name" value="FADPNR"/>
</dbReference>